<comment type="pathway">
    <text evidence="4 16">Purine metabolism; IMP biosynthesis via salvage pathway; IMP from hypoxanthine: step 1/1.</text>
</comment>
<comment type="pathway">
    <text evidence="5">Purine metabolism; GMP biosynthesis via salvage pathway; GMP from guanine: step 1/1.</text>
</comment>
<keyword evidence="9 16" id="KW-0808">Transferase</keyword>
<comment type="function">
    <text evidence="2">Purine salvage pathway enzyme that catalyzes the transfer of the ribosyl-5-phosphate group from 5-phospho-alpha-D-ribose 1-diphosphate (PRPP) to the N9 position of the 6-oxopurines hypoxanthine and guanine to form the corresponding ribonucleotides IMP (inosine 5'-monophosphate) and GMP (guanosine 5'-monophosphate), with the release of PPi.</text>
</comment>
<reference evidence="18 19" key="1">
    <citation type="submission" date="2017-06" db="EMBL/GenBank/DDBJ databases">
        <title>Draft Genome Sequence of Natranaerobius trueperi halophilic, alkalithermophilic bacteria from soda lakes.</title>
        <authorList>
            <person name="Zhao B."/>
        </authorList>
    </citation>
    <scope>NUCLEOTIDE SEQUENCE [LARGE SCALE GENOMIC DNA]</scope>
    <source>
        <strain evidence="18 19">DSM 18760</strain>
    </source>
</reference>
<dbReference type="EMBL" id="NIQC01000022">
    <property type="protein sequence ID" value="OWZ83267.1"/>
    <property type="molecule type" value="Genomic_DNA"/>
</dbReference>
<evidence type="ECO:0000313" key="19">
    <source>
        <dbReference type="Proteomes" id="UP000214588"/>
    </source>
</evidence>
<evidence type="ECO:0000256" key="11">
    <source>
        <dbReference type="ARBA" id="ARBA00022726"/>
    </source>
</evidence>
<evidence type="ECO:0000256" key="1">
    <source>
        <dbReference type="ARBA" id="ARBA00001946"/>
    </source>
</evidence>
<evidence type="ECO:0000256" key="2">
    <source>
        <dbReference type="ARBA" id="ARBA00002049"/>
    </source>
</evidence>
<keyword evidence="7 16" id="KW-0963">Cytoplasm</keyword>
<gene>
    <name evidence="18" type="primary">hpt</name>
    <name evidence="18" type="ORF">CDO51_09400</name>
</gene>
<dbReference type="GO" id="GO:0052657">
    <property type="term" value="F:guanine phosphoribosyltransferase activity"/>
    <property type="evidence" value="ECO:0007669"/>
    <property type="project" value="RHEA"/>
</dbReference>
<evidence type="ECO:0000259" key="17">
    <source>
        <dbReference type="Pfam" id="PF00156"/>
    </source>
</evidence>
<dbReference type="SUPFAM" id="SSF53271">
    <property type="entry name" value="PRTase-like"/>
    <property type="match status" value="1"/>
</dbReference>
<dbReference type="CDD" id="cd06223">
    <property type="entry name" value="PRTases_typeI"/>
    <property type="match status" value="1"/>
</dbReference>
<keyword evidence="13 16" id="KW-0460">Magnesium</keyword>
<dbReference type="GO" id="GO:0032263">
    <property type="term" value="P:GMP salvage"/>
    <property type="evidence" value="ECO:0007669"/>
    <property type="project" value="TreeGrafter"/>
</dbReference>
<evidence type="ECO:0000256" key="15">
    <source>
        <dbReference type="ARBA" id="ARBA00049402"/>
    </source>
</evidence>
<dbReference type="FunFam" id="3.40.50.2020:FF:000006">
    <property type="entry name" value="Hypoxanthine phosphoribosyltransferase"/>
    <property type="match status" value="1"/>
</dbReference>
<dbReference type="GO" id="GO:0006178">
    <property type="term" value="P:guanine salvage"/>
    <property type="evidence" value="ECO:0007669"/>
    <property type="project" value="TreeGrafter"/>
</dbReference>
<proteinExistence type="inferred from homology"/>
<dbReference type="InterPro" id="IPR000836">
    <property type="entry name" value="PRTase_dom"/>
</dbReference>
<dbReference type="GO" id="GO:0000287">
    <property type="term" value="F:magnesium ion binding"/>
    <property type="evidence" value="ECO:0007669"/>
    <property type="project" value="TreeGrafter"/>
</dbReference>
<protein>
    <recommendedName>
        <fullName evidence="16">Hypoxanthine phosphoribosyltransferase</fullName>
        <ecNumber evidence="16">2.4.2.8</ecNumber>
    </recommendedName>
</protein>
<evidence type="ECO:0000256" key="8">
    <source>
        <dbReference type="ARBA" id="ARBA00022676"/>
    </source>
</evidence>
<keyword evidence="19" id="KW-1185">Reference proteome</keyword>
<dbReference type="UniPathway" id="UPA00591">
    <property type="reaction ID" value="UER00648"/>
</dbReference>
<keyword evidence="11 16" id="KW-0660">Purine salvage</keyword>
<evidence type="ECO:0000256" key="9">
    <source>
        <dbReference type="ARBA" id="ARBA00022679"/>
    </source>
</evidence>
<evidence type="ECO:0000256" key="4">
    <source>
        <dbReference type="ARBA" id="ARBA00004669"/>
    </source>
</evidence>
<evidence type="ECO:0000256" key="16">
    <source>
        <dbReference type="RuleBase" id="RU364099"/>
    </source>
</evidence>
<evidence type="ECO:0000256" key="14">
    <source>
        <dbReference type="ARBA" id="ARBA00048811"/>
    </source>
</evidence>
<comment type="similarity">
    <text evidence="6 16">Belongs to the purine/pyrimidine phosphoribosyltransferase family.</text>
</comment>
<evidence type="ECO:0000256" key="5">
    <source>
        <dbReference type="ARBA" id="ARBA00004676"/>
    </source>
</evidence>
<evidence type="ECO:0000256" key="3">
    <source>
        <dbReference type="ARBA" id="ARBA00004496"/>
    </source>
</evidence>
<dbReference type="GO" id="GO:0005829">
    <property type="term" value="C:cytosol"/>
    <property type="evidence" value="ECO:0007669"/>
    <property type="project" value="TreeGrafter"/>
</dbReference>
<dbReference type="InterPro" id="IPR005904">
    <property type="entry name" value="Hxn_phspho_trans"/>
</dbReference>
<dbReference type="InterPro" id="IPR029057">
    <property type="entry name" value="PRTase-like"/>
</dbReference>
<evidence type="ECO:0000313" key="18">
    <source>
        <dbReference type="EMBL" id="OWZ83267.1"/>
    </source>
</evidence>
<keyword evidence="12 16" id="KW-0547">Nucleotide-binding</keyword>
<dbReference type="EC" id="2.4.2.8" evidence="16"/>
<accession>A0A226BYS7</accession>
<name>A0A226BYS7_9FIRM</name>
<dbReference type="GO" id="GO:0004422">
    <property type="term" value="F:hypoxanthine phosphoribosyltransferase activity"/>
    <property type="evidence" value="ECO:0007669"/>
    <property type="project" value="InterPro"/>
</dbReference>
<dbReference type="PANTHER" id="PTHR43340">
    <property type="entry name" value="HYPOXANTHINE-GUANINE PHOSPHORIBOSYLTRANSFERASE"/>
    <property type="match status" value="1"/>
</dbReference>
<comment type="cofactor">
    <cofactor evidence="1 16">
        <name>Mg(2+)</name>
        <dbReference type="ChEBI" id="CHEBI:18420"/>
    </cofactor>
</comment>
<evidence type="ECO:0000256" key="13">
    <source>
        <dbReference type="ARBA" id="ARBA00022842"/>
    </source>
</evidence>
<dbReference type="NCBIfam" id="TIGR01203">
    <property type="entry name" value="HGPRTase"/>
    <property type="match status" value="1"/>
</dbReference>
<comment type="caution">
    <text evidence="18">The sequence shown here is derived from an EMBL/GenBank/DDBJ whole genome shotgun (WGS) entry which is preliminary data.</text>
</comment>
<dbReference type="GO" id="GO:0046100">
    <property type="term" value="P:hypoxanthine metabolic process"/>
    <property type="evidence" value="ECO:0007669"/>
    <property type="project" value="TreeGrafter"/>
</dbReference>
<comment type="catalytic activity">
    <reaction evidence="15">
        <text>IMP + diphosphate = hypoxanthine + 5-phospho-alpha-D-ribose 1-diphosphate</text>
        <dbReference type="Rhea" id="RHEA:17973"/>
        <dbReference type="ChEBI" id="CHEBI:17368"/>
        <dbReference type="ChEBI" id="CHEBI:33019"/>
        <dbReference type="ChEBI" id="CHEBI:58017"/>
        <dbReference type="ChEBI" id="CHEBI:58053"/>
        <dbReference type="EC" id="2.4.2.8"/>
    </reaction>
    <physiologicalReaction direction="right-to-left" evidence="15">
        <dbReference type="Rhea" id="RHEA:17975"/>
    </physiologicalReaction>
</comment>
<evidence type="ECO:0000256" key="12">
    <source>
        <dbReference type="ARBA" id="ARBA00022741"/>
    </source>
</evidence>
<evidence type="ECO:0000256" key="7">
    <source>
        <dbReference type="ARBA" id="ARBA00022490"/>
    </source>
</evidence>
<dbReference type="AlphaFoldDB" id="A0A226BYS7"/>
<dbReference type="OrthoDB" id="9802824at2"/>
<comment type="catalytic activity">
    <reaction evidence="14">
        <text>GMP + diphosphate = guanine + 5-phospho-alpha-D-ribose 1-diphosphate</text>
        <dbReference type="Rhea" id="RHEA:25424"/>
        <dbReference type="ChEBI" id="CHEBI:16235"/>
        <dbReference type="ChEBI" id="CHEBI:33019"/>
        <dbReference type="ChEBI" id="CHEBI:58017"/>
        <dbReference type="ChEBI" id="CHEBI:58115"/>
        <dbReference type="EC" id="2.4.2.8"/>
    </reaction>
    <physiologicalReaction direction="right-to-left" evidence="14">
        <dbReference type="Rhea" id="RHEA:25426"/>
    </physiologicalReaction>
</comment>
<comment type="subcellular location">
    <subcellularLocation>
        <location evidence="3 16">Cytoplasm</location>
    </subcellularLocation>
</comment>
<dbReference type="Pfam" id="PF00156">
    <property type="entry name" value="Pribosyltran"/>
    <property type="match status" value="1"/>
</dbReference>
<evidence type="ECO:0000256" key="10">
    <source>
        <dbReference type="ARBA" id="ARBA00022723"/>
    </source>
</evidence>
<evidence type="ECO:0000256" key="6">
    <source>
        <dbReference type="ARBA" id="ARBA00008391"/>
    </source>
</evidence>
<dbReference type="Proteomes" id="UP000214588">
    <property type="component" value="Unassembled WGS sequence"/>
</dbReference>
<keyword evidence="8 16" id="KW-0328">Glycosyltransferase</keyword>
<dbReference type="GO" id="GO:0000166">
    <property type="term" value="F:nucleotide binding"/>
    <property type="evidence" value="ECO:0007669"/>
    <property type="project" value="UniProtKB-KW"/>
</dbReference>
<organism evidence="18 19">
    <name type="scientific">Natranaerobius trueperi</name>
    <dbReference type="NCBI Taxonomy" id="759412"/>
    <lineage>
        <taxon>Bacteria</taxon>
        <taxon>Bacillati</taxon>
        <taxon>Bacillota</taxon>
        <taxon>Clostridia</taxon>
        <taxon>Natranaerobiales</taxon>
        <taxon>Natranaerobiaceae</taxon>
        <taxon>Natranaerobius</taxon>
    </lineage>
</organism>
<dbReference type="RefSeq" id="WP_089024014.1">
    <property type="nucleotide sequence ID" value="NZ_NIQC01000022.1"/>
</dbReference>
<feature type="domain" description="Phosphoribosyltransferase" evidence="17">
    <location>
        <begin position="13"/>
        <end position="159"/>
    </location>
</feature>
<dbReference type="InterPro" id="IPR050408">
    <property type="entry name" value="HGPRT"/>
</dbReference>
<dbReference type="GO" id="GO:0032264">
    <property type="term" value="P:IMP salvage"/>
    <property type="evidence" value="ECO:0007669"/>
    <property type="project" value="UniProtKB-UniPathway"/>
</dbReference>
<dbReference type="PANTHER" id="PTHR43340:SF1">
    <property type="entry name" value="HYPOXANTHINE PHOSPHORIBOSYLTRANSFERASE"/>
    <property type="match status" value="1"/>
</dbReference>
<dbReference type="Gene3D" id="3.40.50.2020">
    <property type="match status" value="1"/>
</dbReference>
<sequence>MEQENLKELISKKEIQNKVKELGKQISEDYKGEEILAICVLKGSFVFTADLLREVTVPSTVEFLAVSSYGASTESSGIIRILKDLDCSIEGKHVVIVEDIIDTGLTLNYLMKTLSTRKPASLKVCTLLDKPERREVDMKADYVGFEIPDEFVIGYGLDFAEYYRNLPGVYIKSDE</sequence>
<dbReference type="GO" id="GO:0006166">
    <property type="term" value="P:purine ribonucleoside salvage"/>
    <property type="evidence" value="ECO:0007669"/>
    <property type="project" value="UniProtKB-KW"/>
</dbReference>
<keyword evidence="10 16" id="KW-0479">Metal-binding</keyword>